<dbReference type="Gene3D" id="3.90.550.10">
    <property type="entry name" value="Spore Coat Polysaccharide Biosynthesis Protein SpsA, Chain A"/>
    <property type="match status" value="1"/>
</dbReference>
<evidence type="ECO:0000313" key="3">
    <source>
        <dbReference type="Proteomes" id="UP000449092"/>
    </source>
</evidence>
<dbReference type="GO" id="GO:0016740">
    <property type="term" value="F:transferase activity"/>
    <property type="evidence" value="ECO:0007669"/>
    <property type="project" value="UniProtKB-KW"/>
</dbReference>
<name>A0A845DA40_9BACT</name>
<organism evidence="2 3">
    <name type="scientific">Candidatus Spechtbacteria bacterium SB0662_bin_43</name>
    <dbReference type="NCBI Taxonomy" id="2604897"/>
    <lineage>
        <taxon>Bacteria</taxon>
        <taxon>Candidatus Spechtiibacteriota</taxon>
    </lineage>
</organism>
<protein>
    <submittedName>
        <fullName evidence="2">Glycosyltransferase family 2 protein</fullName>
    </submittedName>
</protein>
<dbReference type="PANTHER" id="PTHR43179">
    <property type="entry name" value="RHAMNOSYLTRANSFERASE WBBL"/>
    <property type="match status" value="1"/>
</dbReference>
<dbReference type="Proteomes" id="UP000449092">
    <property type="component" value="Unassembled WGS sequence"/>
</dbReference>
<dbReference type="SUPFAM" id="SSF53448">
    <property type="entry name" value="Nucleotide-diphospho-sugar transferases"/>
    <property type="match status" value="1"/>
</dbReference>
<evidence type="ECO:0000313" key="2">
    <source>
        <dbReference type="EMBL" id="MYE38570.1"/>
    </source>
</evidence>
<dbReference type="AlphaFoldDB" id="A0A845DA40"/>
<sequence>MDVSIIVNHYRLSSVLELSLTYLLKWQKEYEMRNGEGSTEIIVVDSGTTRKTREMVSTGFPSIVFLSHEHNIGFGKSVNAGLKRAQGSFIFILNADCIVPYPKEIDVLLDYLKQQRHVGLVGPQLLNFDNTHQHSAFRFYTPLTILARRTPFGRTTKGVRAIERFIMARSARRSNEGTNVDWLMGSALLTKKKYVEKVGLFDEQFFMYMEDVDWCRRFWEAGLRVMYCPASKIYHFHGKASRNKNPLAFLFNKYTRIHLMSAYKYFKKYGTKAPSYTMKY</sequence>
<feature type="domain" description="Glycosyltransferase 2-like" evidence="1">
    <location>
        <begin position="35"/>
        <end position="140"/>
    </location>
</feature>
<dbReference type="PANTHER" id="PTHR43179:SF7">
    <property type="entry name" value="RHAMNOSYLTRANSFERASE WBBL"/>
    <property type="match status" value="1"/>
</dbReference>
<evidence type="ECO:0000259" key="1">
    <source>
        <dbReference type="Pfam" id="PF00535"/>
    </source>
</evidence>
<comment type="caution">
    <text evidence="2">The sequence shown here is derived from an EMBL/GenBank/DDBJ whole genome shotgun (WGS) entry which is preliminary data.</text>
</comment>
<accession>A0A845DA40</accession>
<dbReference type="InterPro" id="IPR001173">
    <property type="entry name" value="Glyco_trans_2-like"/>
</dbReference>
<reference evidence="2 3" key="1">
    <citation type="submission" date="2019-09" db="EMBL/GenBank/DDBJ databases">
        <title>Characterisation of the sponge microbiome using genome-centric metagenomics.</title>
        <authorList>
            <person name="Engelberts J.P."/>
            <person name="Robbins S.J."/>
            <person name="De Goeij J.M."/>
            <person name="Aranda M."/>
            <person name="Bell S.C."/>
            <person name="Webster N.S."/>
        </authorList>
    </citation>
    <scope>NUCLEOTIDE SEQUENCE [LARGE SCALE GENOMIC DNA]</scope>
    <source>
        <strain evidence="2">SB0662_bin_43</strain>
    </source>
</reference>
<gene>
    <name evidence="2" type="ORF">F4X82_03585</name>
</gene>
<dbReference type="EMBL" id="VXOY01000032">
    <property type="protein sequence ID" value="MYE38570.1"/>
    <property type="molecule type" value="Genomic_DNA"/>
</dbReference>
<proteinExistence type="predicted"/>
<dbReference type="Pfam" id="PF00535">
    <property type="entry name" value="Glycos_transf_2"/>
    <property type="match status" value="1"/>
</dbReference>
<keyword evidence="2" id="KW-0808">Transferase</keyword>
<dbReference type="CDD" id="cd04186">
    <property type="entry name" value="GT_2_like_c"/>
    <property type="match status" value="1"/>
</dbReference>
<dbReference type="InterPro" id="IPR029044">
    <property type="entry name" value="Nucleotide-diphossugar_trans"/>
</dbReference>